<evidence type="ECO:0000313" key="2">
    <source>
        <dbReference type="Proteomes" id="UP000012073"/>
    </source>
</evidence>
<gene>
    <name evidence="1" type="ORF">CHC_T00001209001</name>
</gene>
<dbReference type="EMBL" id="HG001960">
    <property type="protein sequence ID" value="CDF38732.1"/>
    <property type="molecule type" value="Genomic_DNA"/>
</dbReference>
<keyword evidence="2" id="KW-1185">Reference proteome</keyword>
<sequence length="99" mass="10615">MYSLKAVFGVDPSAFVRSLIAPGTNLSVISACPMGCGIDEDIADLADISDSVCDMHDLQTGAANDIDGMLRVAKNAGRWQPSLKAQRYQVTEASFKIYT</sequence>
<dbReference type="KEGG" id="ccp:CHC_T00001209001"/>
<dbReference type="GeneID" id="17326354"/>
<proteinExistence type="predicted"/>
<dbReference type="Gramene" id="CDF38732">
    <property type="protein sequence ID" value="CDF38732"/>
    <property type="gene ID" value="CHC_T00001209001"/>
</dbReference>
<evidence type="ECO:0000313" key="1">
    <source>
        <dbReference type="EMBL" id="CDF38732.1"/>
    </source>
</evidence>
<dbReference type="Proteomes" id="UP000012073">
    <property type="component" value="Unassembled WGS sequence"/>
</dbReference>
<organism evidence="1 2">
    <name type="scientific">Chondrus crispus</name>
    <name type="common">Carrageen Irish moss</name>
    <name type="synonym">Polymorpha crispa</name>
    <dbReference type="NCBI Taxonomy" id="2769"/>
    <lineage>
        <taxon>Eukaryota</taxon>
        <taxon>Rhodophyta</taxon>
        <taxon>Florideophyceae</taxon>
        <taxon>Rhodymeniophycidae</taxon>
        <taxon>Gigartinales</taxon>
        <taxon>Gigartinaceae</taxon>
        <taxon>Chondrus</taxon>
    </lineage>
</organism>
<name>R7QJN6_CHOCR</name>
<protein>
    <submittedName>
        <fullName evidence="1">Uncharacterized protein</fullName>
    </submittedName>
</protein>
<accession>R7QJN6</accession>
<reference evidence="2" key="1">
    <citation type="journal article" date="2013" name="Proc. Natl. Acad. Sci. U.S.A.">
        <title>Genome structure and metabolic features in the red seaweed Chondrus crispus shed light on evolution of the Archaeplastida.</title>
        <authorList>
            <person name="Collen J."/>
            <person name="Porcel B."/>
            <person name="Carre W."/>
            <person name="Ball S.G."/>
            <person name="Chaparro C."/>
            <person name="Tonon T."/>
            <person name="Barbeyron T."/>
            <person name="Michel G."/>
            <person name="Noel B."/>
            <person name="Valentin K."/>
            <person name="Elias M."/>
            <person name="Artiguenave F."/>
            <person name="Arun A."/>
            <person name="Aury J.M."/>
            <person name="Barbosa-Neto J.F."/>
            <person name="Bothwell J.H."/>
            <person name="Bouget F.Y."/>
            <person name="Brillet L."/>
            <person name="Cabello-Hurtado F."/>
            <person name="Capella-Gutierrez S."/>
            <person name="Charrier B."/>
            <person name="Cladiere L."/>
            <person name="Cock J.M."/>
            <person name="Coelho S.M."/>
            <person name="Colleoni C."/>
            <person name="Czjzek M."/>
            <person name="Da Silva C."/>
            <person name="Delage L."/>
            <person name="Denoeud F."/>
            <person name="Deschamps P."/>
            <person name="Dittami S.M."/>
            <person name="Gabaldon T."/>
            <person name="Gachon C.M."/>
            <person name="Groisillier A."/>
            <person name="Herve C."/>
            <person name="Jabbari K."/>
            <person name="Katinka M."/>
            <person name="Kloareg B."/>
            <person name="Kowalczyk N."/>
            <person name="Labadie K."/>
            <person name="Leblanc C."/>
            <person name="Lopez P.J."/>
            <person name="McLachlan D.H."/>
            <person name="Meslet-Cladiere L."/>
            <person name="Moustafa A."/>
            <person name="Nehr Z."/>
            <person name="Nyvall Collen P."/>
            <person name="Panaud O."/>
            <person name="Partensky F."/>
            <person name="Poulain J."/>
            <person name="Rensing S.A."/>
            <person name="Rousvoal S."/>
            <person name="Samson G."/>
            <person name="Symeonidi A."/>
            <person name="Weissenbach J."/>
            <person name="Zambounis A."/>
            <person name="Wincker P."/>
            <person name="Boyen C."/>
        </authorList>
    </citation>
    <scope>NUCLEOTIDE SEQUENCE [LARGE SCALE GENOMIC DNA]</scope>
    <source>
        <strain evidence="2">cv. Stackhouse</strain>
    </source>
</reference>
<dbReference type="OrthoDB" id="10537146at2759"/>
<dbReference type="AlphaFoldDB" id="R7QJN6"/>
<dbReference type="RefSeq" id="XP_005718637.1">
    <property type="nucleotide sequence ID" value="XM_005718580.1"/>
</dbReference>
<dbReference type="PROSITE" id="PS51257">
    <property type="entry name" value="PROKAR_LIPOPROTEIN"/>
    <property type="match status" value="1"/>
</dbReference>